<evidence type="ECO:0000256" key="1">
    <source>
        <dbReference type="SAM" id="Phobius"/>
    </source>
</evidence>
<reference evidence="2 3" key="1">
    <citation type="journal article" date="2021" name="Elife">
        <title>Chloroplast acquisition without the gene transfer in kleptoplastic sea slugs, Plakobranchus ocellatus.</title>
        <authorList>
            <person name="Maeda T."/>
            <person name="Takahashi S."/>
            <person name="Yoshida T."/>
            <person name="Shimamura S."/>
            <person name="Takaki Y."/>
            <person name="Nagai Y."/>
            <person name="Toyoda A."/>
            <person name="Suzuki Y."/>
            <person name="Arimoto A."/>
            <person name="Ishii H."/>
            <person name="Satoh N."/>
            <person name="Nishiyama T."/>
            <person name="Hasebe M."/>
            <person name="Maruyama T."/>
            <person name="Minagawa J."/>
            <person name="Obokata J."/>
            <person name="Shigenobu S."/>
        </authorList>
    </citation>
    <scope>NUCLEOTIDE SEQUENCE [LARGE SCALE GENOMIC DNA]</scope>
</reference>
<accession>A0AAV4GBS8</accession>
<evidence type="ECO:0000313" key="3">
    <source>
        <dbReference type="Proteomes" id="UP000762676"/>
    </source>
</evidence>
<proteinExistence type="predicted"/>
<name>A0AAV4GBS8_9GAST</name>
<dbReference type="Proteomes" id="UP000762676">
    <property type="component" value="Unassembled WGS sequence"/>
</dbReference>
<keyword evidence="1" id="KW-0472">Membrane</keyword>
<gene>
    <name evidence="2" type="ORF">ElyMa_004115700</name>
</gene>
<keyword evidence="1" id="KW-0812">Transmembrane</keyword>
<dbReference type="EMBL" id="BMAT01008368">
    <property type="protein sequence ID" value="GFR83127.1"/>
    <property type="molecule type" value="Genomic_DNA"/>
</dbReference>
<evidence type="ECO:0008006" key="4">
    <source>
        <dbReference type="Google" id="ProtNLM"/>
    </source>
</evidence>
<sequence length="191" mass="21012">GGDQFYSTYYFQYDLTQPAPIVDLSACFENQKKFVYLYISGLTMERVEKDETLLLRRAVKTLSKELGIPFTRIAQPQIAFKGDKGYLVFYLLGLPKRSMDVISPYSNQPSLAQALATLKKKTESKSLSFEIGNNNKFVKGLASIEEQVFESPKGADQGYSAGALAGLCAGMAVLGLAAGGGGGYWFFIRRQ</sequence>
<keyword evidence="3" id="KW-1185">Reference proteome</keyword>
<feature type="transmembrane region" description="Helical" evidence="1">
    <location>
        <begin position="161"/>
        <end position="187"/>
    </location>
</feature>
<feature type="non-terminal residue" evidence="2">
    <location>
        <position position="1"/>
    </location>
</feature>
<organism evidence="2 3">
    <name type="scientific">Elysia marginata</name>
    <dbReference type="NCBI Taxonomy" id="1093978"/>
    <lineage>
        <taxon>Eukaryota</taxon>
        <taxon>Metazoa</taxon>
        <taxon>Spiralia</taxon>
        <taxon>Lophotrochozoa</taxon>
        <taxon>Mollusca</taxon>
        <taxon>Gastropoda</taxon>
        <taxon>Heterobranchia</taxon>
        <taxon>Euthyneura</taxon>
        <taxon>Panpulmonata</taxon>
        <taxon>Sacoglossa</taxon>
        <taxon>Placobranchoidea</taxon>
        <taxon>Plakobranchidae</taxon>
        <taxon>Elysia</taxon>
    </lineage>
</organism>
<comment type="caution">
    <text evidence="2">The sequence shown here is derived from an EMBL/GenBank/DDBJ whole genome shotgun (WGS) entry which is preliminary data.</text>
</comment>
<evidence type="ECO:0000313" key="2">
    <source>
        <dbReference type="EMBL" id="GFR83127.1"/>
    </source>
</evidence>
<keyword evidence="1" id="KW-1133">Transmembrane helix</keyword>
<protein>
    <recommendedName>
        <fullName evidence="4">SEA domain-containing protein</fullName>
    </recommendedName>
</protein>
<dbReference type="AlphaFoldDB" id="A0AAV4GBS8"/>